<feature type="transmembrane region" description="Helical" evidence="1">
    <location>
        <begin position="130"/>
        <end position="148"/>
    </location>
</feature>
<feature type="transmembrane region" description="Helical" evidence="1">
    <location>
        <begin position="44"/>
        <end position="68"/>
    </location>
</feature>
<evidence type="ECO:0000256" key="1">
    <source>
        <dbReference type="SAM" id="Phobius"/>
    </source>
</evidence>
<reference evidence="2 3" key="1">
    <citation type="submission" date="2023-07" db="EMBL/GenBank/DDBJ databases">
        <title>Closed genome sequence of Methanosarcinaceae archaeon Am2.</title>
        <authorList>
            <person name="Poehlein A."/>
            <person name="Protasov E."/>
            <person name="Platt K."/>
            <person name="Reeh H."/>
            <person name="Daniel R."/>
            <person name="Brune A."/>
        </authorList>
    </citation>
    <scope>NUCLEOTIDE SEQUENCE [LARGE SCALE GENOMIC DNA]</scope>
    <source>
        <strain evidence="2 3">Am2</strain>
    </source>
</reference>
<gene>
    <name evidence="2" type="ORF">MsAm2_14380</name>
</gene>
<evidence type="ECO:0000313" key="2">
    <source>
        <dbReference type="EMBL" id="WNY27635.1"/>
    </source>
</evidence>
<feature type="transmembrane region" description="Helical" evidence="1">
    <location>
        <begin position="104"/>
        <end position="123"/>
    </location>
</feature>
<dbReference type="AlphaFoldDB" id="A0AA96ZW59"/>
<accession>A0AA96ZW59</accession>
<proteinExistence type="predicted"/>
<dbReference type="EMBL" id="CP131061">
    <property type="protein sequence ID" value="WNY27635.1"/>
    <property type="molecule type" value="Genomic_DNA"/>
</dbReference>
<organism evidence="2 3">
    <name type="scientific">Methanolapillus ohkumae</name>
    <dbReference type="NCBI Taxonomy" id="3028298"/>
    <lineage>
        <taxon>Archaea</taxon>
        <taxon>Methanobacteriati</taxon>
        <taxon>Methanobacteriota</taxon>
        <taxon>Stenosarchaea group</taxon>
        <taxon>Methanomicrobia</taxon>
        <taxon>Methanosarcinales</taxon>
        <taxon>Methanosarcinaceae</taxon>
        <taxon>Methanolapillus</taxon>
    </lineage>
</organism>
<feature type="transmembrane region" description="Helical" evidence="1">
    <location>
        <begin position="154"/>
        <end position="174"/>
    </location>
</feature>
<keyword evidence="3" id="KW-1185">Reference proteome</keyword>
<sequence>MNQNMNQNTIYQKLRFFLPTILILLGYFASEISFSLNYEQPPPSGFICVVLGFIVAFVLTFLVFYLQISLEFSLNFKKSVLFPSFFVILGFLFPSLSTNLLNHPLPYDTIVIFFVPVLFWLGSGFKLSPAWYFGFTISAAGFYILYFFGQDWSFYLVAVYTGLVILFLIAFAYYQEKQEKQERFEKRE</sequence>
<evidence type="ECO:0000313" key="3">
    <source>
        <dbReference type="Proteomes" id="UP001304970"/>
    </source>
</evidence>
<protein>
    <submittedName>
        <fullName evidence="2">Uncharacterized protein</fullName>
    </submittedName>
</protein>
<feature type="transmembrane region" description="Helical" evidence="1">
    <location>
        <begin position="80"/>
        <end position="98"/>
    </location>
</feature>
<dbReference type="Proteomes" id="UP001304970">
    <property type="component" value="Chromosome"/>
</dbReference>
<keyword evidence="1" id="KW-1133">Transmembrane helix</keyword>
<name>A0AA96ZW59_9EURY</name>
<keyword evidence="1" id="KW-0812">Transmembrane</keyword>
<feature type="transmembrane region" description="Helical" evidence="1">
    <location>
        <begin position="16"/>
        <end position="38"/>
    </location>
</feature>
<keyword evidence="1" id="KW-0472">Membrane</keyword>